<proteinExistence type="predicted"/>
<dbReference type="EMBL" id="ML178839">
    <property type="protein sequence ID" value="TFK98493.1"/>
    <property type="molecule type" value="Genomic_DNA"/>
</dbReference>
<keyword evidence="2" id="KW-1185">Reference proteome</keyword>
<protein>
    <submittedName>
        <fullName evidence="1">Uncharacterized protein</fullName>
    </submittedName>
</protein>
<accession>A0A5C3QJH5</accession>
<evidence type="ECO:0000313" key="2">
    <source>
        <dbReference type="Proteomes" id="UP000305067"/>
    </source>
</evidence>
<gene>
    <name evidence="1" type="ORF">BDV98DRAFT_205640</name>
</gene>
<dbReference type="AlphaFoldDB" id="A0A5C3QJH5"/>
<evidence type="ECO:0000313" key="1">
    <source>
        <dbReference type="EMBL" id="TFK98493.1"/>
    </source>
</evidence>
<dbReference type="Proteomes" id="UP000305067">
    <property type="component" value="Unassembled WGS sequence"/>
</dbReference>
<name>A0A5C3QJH5_9AGAR</name>
<reference evidence="1 2" key="1">
    <citation type="journal article" date="2019" name="Nat. Ecol. Evol.">
        <title>Megaphylogeny resolves global patterns of mushroom evolution.</title>
        <authorList>
            <person name="Varga T."/>
            <person name="Krizsan K."/>
            <person name="Foldi C."/>
            <person name="Dima B."/>
            <person name="Sanchez-Garcia M."/>
            <person name="Sanchez-Ramirez S."/>
            <person name="Szollosi G.J."/>
            <person name="Szarkandi J.G."/>
            <person name="Papp V."/>
            <person name="Albert L."/>
            <person name="Andreopoulos W."/>
            <person name="Angelini C."/>
            <person name="Antonin V."/>
            <person name="Barry K.W."/>
            <person name="Bougher N.L."/>
            <person name="Buchanan P."/>
            <person name="Buyck B."/>
            <person name="Bense V."/>
            <person name="Catcheside P."/>
            <person name="Chovatia M."/>
            <person name="Cooper J."/>
            <person name="Damon W."/>
            <person name="Desjardin D."/>
            <person name="Finy P."/>
            <person name="Geml J."/>
            <person name="Haridas S."/>
            <person name="Hughes K."/>
            <person name="Justo A."/>
            <person name="Karasinski D."/>
            <person name="Kautmanova I."/>
            <person name="Kiss B."/>
            <person name="Kocsube S."/>
            <person name="Kotiranta H."/>
            <person name="LaButti K.M."/>
            <person name="Lechner B.E."/>
            <person name="Liimatainen K."/>
            <person name="Lipzen A."/>
            <person name="Lukacs Z."/>
            <person name="Mihaltcheva S."/>
            <person name="Morgado L.N."/>
            <person name="Niskanen T."/>
            <person name="Noordeloos M.E."/>
            <person name="Ohm R.A."/>
            <person name="Ortiz-Santana B."/>
            <person name="Ovrebo C."/>
            <person name="Racz N."/>
            <person name="Riley R."/>
            <person name="Savchenko A."/>
            <person name="Shiryaev A."/>
            <person name="Soop K."/>
            <person name="Spirin V."/>
            <person name="Szebenyi C."/>
            <person name="Tomsovsky M."/>
            <person name="Tulloss R.E."/>
            <person name="Uehling J."/>
            <person name="Grigoriev I.V."/>
            <person name="Vagvolgyi C."/>
            <person name="Papp T."/>
            <person name="Martin F.M."/>
            <person name="Miettinen O."/>
            <person name="Hibbett D.S."/>
            <person name="Nagy L.G."/>
        </authorList>
    </citation>
    <scope>NUCLEOTIDE SEQUENCE [LARGE SCALE GENOMIC DNA]</scope>
    <source>
        <strain evidence="1 2">CBS 309.79</strain>
    </source>
</reference>
<sequence>MSDRLLSPCFICGLAFASLKNVNVDGSFSSPRGNRCSWHTVVRIWKSACSFRRVYPDVILELMLSKEEGRYDDGAGWTQRRSAGKFASSTVSLIAGSLALQFLAGPLPGHCPPSFRQNCHHLFVNVPLQIVLLAREDDLGPYINSRYAILSLNAATINSDELTAPRQRFSYLYPRESTGALSAFLPPFSRLTTTSPAPEPR</sequence>
<organism evidence="1 2">
    <name type="scientific">Pterulicium gracile</name>
    <dbReference type="NCBI Taxonomy" id="1884261"/>
    <lineage>
        <taxon>Eukaryota</taxon>
        <taxon>Fungi</taxon>
        <taxon>Dikarya</taxon>
        <taxon>Basidiomycota</taxon>
        <taxon>Agaricomycotina</taxon>
        <taxon>Agaricomycetes</taxon>
        <taxon>Agaricomycetidae</taxon>
        <taxon>Agaricales</taxon>
        <taxon>Pleurotineae</taxon>
        <taxon>Pterulaceae</taxon>
        <taxon>Pterulicium</taxon>
    </lineage>
</organism>